<evidence type="ECO:0000313" key="2">
    <source>
        <dbReference type="EMBL" id="GBL79002.1"/>
    </source>
</evidence>
<protein>
    <submittedName>
        <fullName evidence="2">Uncharacterized protein</fullName>
    </submittedName>
</protein>
<dbReference type="AlphaFoldDB" id="A0A4Y2AGL8"/>
<reference evidence="2 3" key="1">
    <citation type="journal article" date="2019" name="Sci. Rep.">
        <title>Orb-weaving spider Araneus ventricosus genome elucidates the spidroin gene catalogue.</title>
        <authorList>
            <person name="Kono N."/>
            <person name="Nakamura H."/>
            <person name="Ohtoshi R."/>
            <person name="Moran D.A.P."/>
            <person name="Shinohara A."/>
            <person name="Yoshida Y."/>
            <person name="Fujiwara M."/>
            <person name="Mori M."/>
            <person name="Tomita M."/>
            <person name="Arakawa K."/>
        </authorList>
    </citation>
    <scope>NUCLEOTIDE SEQUENCE [LARGE SCALE GENOMIC DNA]</scope>
</reference>
<comment type="caution">
    <text evidence="2">The sequence shown here is derived from an EMBL/GenBank/DDBJ whole genome shotgun (WGS) entry which is preliminary data.</text>
</comment>
<organism evidence="2 3">
    <name type="scientific">Araneus ventricosus</name>
    <name type="common">Orbweaver spider</name>
    <name type="synonym">Epeira ventricosa</name>
    <dbReference type="NCBI Taxonomy" id="182803"/>
    <lineage>
        <taxon>Eukaryota</taxon>
        <taxon>Metazoa</taxon>
        <taxon>Ecdysozoa</taxon>
        <taxon>Arthropoda</taxon>
        <taxon>Chelicerata</taxon>
        <taxon>Arachnida</taxon>
        <taxon>Araneae</taxon>
        <taxon>Araneomorphae</taxon>
        <taxon>Entelegynae</taxon>
        <taxon>Araneoidea</taxon>
        <taxon>Araneidae</taxon>
        <taxon>Araneus</taxon>
    </lineage>
</organism>
<evidence type="ECO:0000313" key="3">
    <source>
        <dbReference type="Proteomes" id="UP000499080"/>
    </source>
</evidence>
<feature type="region of interest" description="Disordered" evidence="1">
    <location>
        <begin position="154"/>
        <end position="192"/>
    </location>
</feature>
<dbReference type="Proteomes" id="UP000499080">
    <property type="component" value="Unassembled WGS sequence"/>
</dbReference>
<evidence type="ECO:0000256" key="1">
    <source>
        <dbReference type="SAM" id="MobiDB-lite"/>
    </source>
</evidence>
<proteinExistence type="predicted"/>
<accession>A0A4Y2AGL8</accession>
<sequence length="204" mass="22752">MISRRTSQFLSVFTFRKQEKGFWKDTCHKRTNSSYRIPSTWRNFDKIRSQIHDPLVPKPRFLGSGSWKSEFPLTILNISQVLGVTSDYASHFPNTHTAPACVNVYALSYLTCTSATHALNLSLKLQAQVDLLPLCLGIRGQVKNGCHDGSWKLRSITGHGRTPPEGDTSHHRSGGNSTPPEKREPTYLSGGVSSTNSWWLPVGL</sequence>
<gene>
    <name evidence="2" type="ORF">AVEN_48960_1</name>
</gene>
<keyword evidence="3" id="KW-1185">Reference proteome</keyword>
<dbReference type="EMBL" id="BGPR01000017">
    <property type="protein sequence ID" value="GBL79002.1"/>
    <property type="molecule type" value="Genomic_DNA"/>
</dbReference>
<name>A0A4Y2AGL8_ARAVE</name>